<proteinExistence type="predicted"/>
<name>K9WHW4_9CYAN</name>
<dbReference type="STRING" id="1173027.Mic7113_4302"/>
<evidence type="ECO:0000313" key="4">
    <source>
        <dbReference type="EMBL" id="AFZ20000.1"/>
    </source>
</evidence>
<dbReference type="InterPro" id="IPR003723">
    <property type="entry name" value="Precorrin-6x_reduct"/>
</dbReference>
<keyword evidence="5" id="KW-1185">Reference proteome</keyword>
<keyword evidence="3" id="KW-0560">Oxidoreductase</keyword>
<dbReference type="PANTHER" id="PTHR36925">
    <property type="entry name" value="COBALT-PRECORRIN-6A REDUCTASE"/>
    <property type="match status" value="1"/>
</dbReference>
<gene>
    <name evidence="4" type="ORF">Mic7113_4302</name>
</gene>
<dbReference type="GO" id="GO:0016994">
    <property type="term" value="F:precorrin-6A reductase activity"/>
    <property type="evidence" value="ECO:0007669"/>
    <property type="project" value="InterPro"/>
</dbReference>
<protein>
    <submittedName>
        <fullName evidence="4">Precorrin-6x reductase</fullName>
    </submittedName>
</protein>
<evidence type="ECO:0000256" key="1">
    <source>
        <dbReference type="ARBA" id="ARBA00004953"/>
    </source>
</evidence>
<evidence type="ECO:0000256" key="2">
    <source>
        <dbReference type="ARBA" id="ARBA00022573"/>
    </source>
</evidence>
<dbReference type="KEGG" id="mic:Mic7113_4302"/>
<evidence type="ECO:0000313" key="5">
    <source>
        <dbReference type="Proteomes" id="UP000010471"/>
    </source>
</evidence>
<sequence>MLDPTDRALGGYFLGNRLWLIGGTSESVALAGAIASLGLPCLVSVTTEAAQSLYPKTPLLKVQVGRLQIEQLDDFLQQQQIAAILDASHPYAVEISQMATRLAAQRKIPYLRFERPVVNPQKDHSRVIMLDSFEALLARDYLLQQRVLLTVGYKALPLFQGWQDRSTLFARILPAVTSLEAAIAAGFTSDRIIAIRPPVSAEIEKSLWRHWEISLVVTKASGVAGGEEIKRTVAAELGIPLVVITRPVVDYPQQTSDFSLALEFCRTHLR</sequence>
<dbReference type="NCBIfam" id="NF005970">
    <property type="entry name" value="PRK08057.1-4"/>
    <property type="match status" value="1"/>
</dbReference>
<dbReference type="AlphaFoldDB" id="K9WHW4"/>
<keyword evidence="2" id="KW-0169">Cobalamin biosynthesis</keyword>
<evidence type="ECO:0000256" key="3">
    <source>
        <dbReference type="ARBA" id="ARBA00023002"/>
    </source>
</evidence>
<dbReference type="HOGENOM" id="CLU_068627_0_1_3"/>
<comment type="pathway">
    <text evidence="1">Cofactor biosynthesis; adenosylcobalamin biosynthesis.</text>
</comment>
<accession>K9WHW4</accession>
<organism evidence="4 5">
    <name type="scientific">Allocoleopsis franciscana PCC 7113</name>
    <dbReference type="NCBI Taxonomy" id="1173027"/>
    <lineage>
        <taxon>Bacteria</taxon>
        <taxon>Bacillati</taxon>
        <taxon>Cyanobacteriota</taxon>
        <taxon>Cyanophyceae</taxon>
        <taxon>Coleofasciculales</taxon>
        <taxon>Coleofasciculaceae</taxon>
        <taxon>Allocoleopsis</taxon>
        <taxon>Allocoleopsis franciscana</taxon>
    </lineage>
</organism>
<dbReference type="Proteomes" id="UP000010471">
    <property type="component" value="Chromosome"/>
</dbReference>
<dbReference type="NCBIfam" id="TIGR00715">
    <property type="entry name" value="precor6x_red"/>
    <property type="match status" value="1"/>
</dbReference>
<dbReference type="eggNOG" id="COG2099">
    <property type="taxonomic scope" value="Bacteria"/>
</dbReference>
<dbReference type="UniPathway" id="UPA00148"/>
<dbReference type="GO" id="GO:0009236">
    <property type="term" value="P:cobalamin biosynthetic process"/>
    <property type="evidence" value="ECO:0007669"/>
    <property type="project" value="UniProtKB-UniPathway"/>
</dbReference>
<reference evidence="4 5" key="1">
    <citation type="submission" date="2012-06" db="EMBL/GenBank/DDBJ databases">
        <title>Finished chromosome of genome of Microcoleus sp. PCC 7113.</title>
        <authorList>
            <consortium name="US DOE Joint Genome Institute"/>
            <person name="Gugger M."/>
            <person name="Coursin T."/>
            <person name="Rippka R."/>
            <person name="Tandeau De Marsac N."/>
            <person name="Huntemann M."/>
            <person name="Wei C.-L."/>
            <person name="Han J."/>
            <person name="Detter J.C."/>
            <person name="Han C."/>
            <person name="Tapia R."/>
            <person name="Chen A."/>
            <person name="Kyrpides N."/>
            <person name="Mavromatis K."/>
            <person name="Markowitz V."/>
            <person name="Szeto E."/>
            <person name="Ivanova N."/>
            <person name="Pagani I."/>
            <person name="Pati A."/>
            <person name="Goodwin L."/>
            <person name="Nordberg H.P."/>
            <person name="Cantor M.N."/>
            <person name="Hua S.X."/>
            <person name="Woyke T."/>
            <person name="Kerfeld C.A."/>
        </authorList>
    </citation>
    <scope>NUCLEOTIDE SEQUENCE [LARGE SCALE GENOMIC DNA]</scope>
    <source>
        <strain evidence="4 5">PCC 7113</strain>
    </source>
</reference>
<dbReference type="PANTHER" id="PTHR36925:SF1">
    <property type="entry name" value="COBALT-PRECORRIN-6A REDUCTASE"/>
    <property type="match status" value="1"/>
</dbReference>
<dbReference type="Pfam" id="PF02571">
    <property type="entry name" value="CbiJ"/>
    <property type="match status" value="1"/>
</dbReference>
<dbReference type="PATRIC" id="fig|1173027.3.peg.4755"/>
<dbReference type="RefSeq" id="WP_015184136.1">
    <property type="nucleotide sequence ID" value="NC_019738.1"/>
</dbReference>
<dbReference type="EMBL" id="CP003630">
    <property type="protein sequence ID" value="AFZ20000.1"/>
    <property type="molecule type" value="Genomic_DNA"/>
</dbReference>
<dbReference type="PROSITE" id="PS51014">
    <property type="entry name" value="COBK_CBIJ"/>
    <property type="match status" value="1"/>
</dbReference>